<dbReference type="VEuPathDB" id="FungiDB:Z517_08121"/>
<dbReference type="Gene3D" id="3.10.180.10">
    <property type="entry name" value="2,3-Dihydroxybiphenyl 1,2-Dioxygenase, domain 1"/>
    <property type="match status" value="1"/>
</dbReference>
<evidence type="ECO:0000313" key="2">
    <source>
        <dbReference type="Proteomes" id="UP000053029"/>
    </source>
</evidence>
<dbReference type="EMBL" id="KN846973">
    <property type="protein sequence ID" value="KIW78286.1"/>
    <property type="molecule type" value="Genomic_DNA"/>
</dbReference>
<dbReference type="GeneID" id="25307611"/>
<proteinExistence type="predicted"/>
<dbReference type="PANTHER" id="PTHR35006:SF2">
    <property type="entry name" value="GLYOXALASE FAMILY PROTEIN (AFU_ORTHOLOGUE AFUA_5G14830)"/>
    <property type="match status" value="1"/>
</dbReference>
<dbReference type="InterPro" id="IPR029068">
    <property type="entry name" value="Glyas_Bleomycin-R_OHBP_Dase"/>
</dbReference>
<protein>
    <recommendedName>
        <fullName evidence="3">Glyoxalase/fosfomycin resistance/dioxygenase domain-containing protein</fullName>
    </recommendedName>
</protein>
<dbReference type="Proteomes" id="UP000053029">
    <property type="component" value="Unassembled WGS sequence"/>
</dbReference>
<dbReference type="AlphaFoldDB" id="A0A0D2DKT6"/>
<accession>A0A0D2DKT6</accession>
<dbReference type="OrthoDB" id="10249419at2759"/>
<dbReference type="STRING" id="1442368.A0A0D2DKT6"/>
<reference evidence="1 2" key="1">
    <citation type="submission" date="2015-01" db="EMBL/GenBank/DDBJ databases">
        <title>The Genome Sequence of Fonsecaea pedrosoi CBS 271.37.</title>
        <authorList>
            <consortium name="The Broad Institute Genomics Platform"/>
            <person name="Cuomo C."/>
            <person name="de Hoog S."/>
            <person name="Gorbushina A."/>
            <person name="Stielow B."/>
            <person name="Teixiera M."/>
            <person name="Abouelleil A."/>
            <person name="Chapman S.B."/>
            <person name="Priest M."/>
            <person name="Young S.K."/>
            <person name="Wortman J."/>
            <person name="Nusbaum C."/>
            <person name="Birren B."/>
        </authorList>
    </citation>
    <scope>NUCLEOTIDE SEQUENCE [LARGE SCALE GENOMIC DNA]</scope>
    <source>
        <strain evidence="1 2">CBS 271.37</strain>
    </source>
</reference>
<sequence length="143" mass="15429">MSCHHLSYPVAFSKVDAEVAFLIGAFGHMGLKEFMRPVPGVVGLGDTRPWLWVSGLEDRQPIPDDAKVLRNHLALEAKDRAQVDAFHAAALKAGGTDNGAPGVRPEYHPHNYYAAFVISPGGHNVECVIYSPRPEEESGAAAN</sequence>
<gene>
    <name evidence="1" type="ORF">Z517_08121</name>
</gene>
<dbReference type="PANTHER" id="PTHR35006">
    <property type="entry name" value="GLYOXALASE FAMILY PROTEIN (AFU_ORTHOLOGUE AFUA_5G14830)"/>
    <property type="match status" value="1"/>
</dbReference>
<evidence type="ECO:0000313" key="1">
    <source>
        <dbReference type="EMBL" id="KIW78286.1"/>
    </source>
</evidence>
<evidence type="ECO:0008006" key="3">
    <source>
        <dbReference type="Google" id="ProtNLM"/>
    </source>
</evidence>
<dbReference type="RefSeq" id="XP_013282094.1">
    <property type="nucleotide sequence ID" value="XM_013426640.1"/>
</dbReference>
<organism evidence="1 2">
    <name type="scientific">Fonsecaea pedrosoi CBS 271.37</name>
    <dbReference type="NCBI Taxonomy" id="1442368"/>
    <lineage>
        <taxon>Eukaryota</taxon>
        <taxon>Fungi</taxon>
        <taxon>Dikarya</taxon>
        <taxon>Ascomycota</taxon>
        <taxon>Pezizomycotina</taxon>
        <taxon>Eurotiomycetes</taxon>
        <taxon>Chaetothyriomycetidae</taxon>
        <taxon>Chaetothyriales</taxon>
        <taxon>Herpotrichiellaceae</taxon>
        <taxon>Fonsecaea</taxon>
    </lineage>
</organism>
<dbReference type="CDD" id="cd07262">
    <property type="entry name" value="VOC_like"/>
    <property type="match status" value="1"/>
</dbReference>
<keyword evidence="2" id="KW-1185">Reference proteome</keyword>
<name>A0A0D2DKT6_9EURO</name>
<dbReference type="SUPFAM" id="SSF54593">
    <property type="entry name" value="Glyoxalase/Bleomycin resistance protein/Dihydroxybiphenyl dioxygenase"/>
    <property type="match status" value="1"/>
</dbReference>
<dbReference type="HOGENOM" id="CLU_046006_6_1_1"/>